<reference evidence="2" key="1">
    <citation type="submission" date="2020-05" db="EMBL/GenBank/DDBJ databases">
        <authorList>
            <person name="Chiriac C."/>
            <person name="Salcher M."/>
            <person name="Ghai R."/>
            <person name="Kavagutti S V."/>
        </authorList>
    </citation>
    <scope>NUCLEOTIDE SEQUENCE</scope>
</reference>
<evidence type="ECO:0000313" key="2">
    <source>
        <dbReference type="EMBL" id="CAB4171159.1"/>
    </source>
</evidence>
<organism evidence="2">
    <name type="scientific">uncultured Caudovirales phage</name>
    <dbReference type="NCBI Taxonomy" id="2100421"/>
    <lineage>
        <taxon>Viruses</taxon>
        <taxon>Duplodnaviria</taxon>
        <taxon>Heunggongvirae</taxon>
        <taxon>Uroviricota</taxon>
        <taxon>Caudoviricetes</taxon>
        <taxon>Peduoviridae</taxon>
        <taxon>Maltschvirus</taxon>
        <taxon>Maltschvirus maltsch</taxon>
    </lineage>
</organism>
<accession>A0A6J5PH29</accession>
<dbReference type="EMBL" id="LR796625">
    <property type="protein sequence ID" value="CAB4155246.1"/>
    <property type="molecule type" value="Genomic_DNA"/>
</dbReference>
<proteinExistence type="predicted"/>
<dbReference type="EMBL" id="LR797270">
    <property type="protein sequence ID" value="CAB4198670.1"/>
    <property type="molecule type" value="Genomic_DNA"/>
</dbReference>
<sequence>MRLKLYYTTDEITNNLYTSGSQYMLQDNTEYRGLYHTYITGEVYTEATWNAKTSIKLVPYKRITAKNTEYETLKRELKLTYTQPVSALNAPTAEQLKAGSYTRYFIKKVNESKIIEIDESQFALWQSKQFDPVMYTATKMQWYISGPIDDTRTALVLHRGVRTKNLDQIAAADATITGISKVLTDPLQYYSDITYLVPKDINQ</sequence>
<protein>
    <submittedName>
        <fullName evidence="2">Uncharacterized protein</fullName>
    </submittedName>
</protein>
<evidence type="ECO:0000313" key="3">
    <source>
        <dbReference type="EMBL" id="CAB4198670.1"/>
    </source>
</evidence>
<gene>
    <name evidence="3" type="ORF">UFOVP1307_205</name>
    <name evidence="1" type="ORF">UFOVP651_141</name>
    <name evidence="2" type="ORF">UFOVP902_220</name>
</gene>
<dbReference type="EMBL" id="LR796859">
    <property type="protein sequence ID" value="CAB4171159.1"/>
    <property type="molecule type" value="Genomic_DNA"/>
</dbReference>
<name>A0A6J5PH29_9CAUD</name>
<evidence type="ECO:0000313" key="1">
    <source>
        <dbReference type="EMBL" id="CAB4155246.1"/>
    </source>
</evidence>